<accession>Q218M3</accession>
<dbReference type="EMBL" id="CP000301">
    <property type="protein sequence ID" value="ABD87163.1"/>
    <property type="molecule type" value="Genomic_DNA"/>
</dbReference>
<evidence type="ECO:0000313" key="2">
    <source>
        <dbReference type="EMBL" id="ABD87163.1"/>
    </source>
</evidence>
<reference evidence="2" key="1">
    <citation type="submission" date="2006-03" db="EMBL/GenBank/DDBJ databases">
        <title>Complete sequence of Rhodopseudomonas palustris BisB18.</title>
        <authorList>
            <consortium name="US DOE Joint Genome Institute"/>
            <person name="Copeland A."/>
            <person name="Lucas S."/>
            <person name="Lapidus A."/>
            <person name="Barry K."/>
            <person name="Detter J.C."/>
            <person name="Glavina del Rio T."/>
            <person name="Hammon N."/>
            <person name="Israni S."/>
            <person name="Dalin E."/>
            <person name="Tice H."/>
            <person name="Pitluck S."/>
            <person name="Chain P."/>
            <person name="Malfatti S."/>
            <person name="Shin M."/>
            <person name="Vergez L."/>
            <person name="Schmutz J."/>
            <person name="Larimer F."/>
            <person name="Land M."/>
            <person name="Hauser L."/>
            <person name="Pelletier D.A."/>
            <person name="Kyrpides N."/>
            <person name="Anderson I."/>
            <person name="Oda Y."/>
            <person name="Harwood C.S."/>
            <person name="Richardson P."/>
        </authorList>
    </citation>
    <scope>NUCLEOTIDE SEQUENCE [LARGE SCALE GENOMIC DNA]</scope>
    <source>
        <strain evidence="2">BisB18</strain>
    </source>
</reference>
<dbReference type="Pfam" id="PF00144">
    <property type="entry name" value="Beta-lactamase"/>
    <property type="match status" value="1"/>
</dbReference>
<evidence type="ECO:0000259" key="1">
    <source>
        <dbReference type="Pfam" id="PF00144"/>
    </source>
</evidence>
<gene>
    <name evidence="2" type="ordered locus">RPC_1601</name>
</gene>
<dbReference type="AlphaFoldDB" id="Q218M3"/>
<dbReference type="HOGENOM" id="CLU_020027_11_2_5"/>
<dbReference type="KEGG" id="rpc:RPC_1601"/>
<dbReference type="SUPFAM" id="SSF56601">
    <property type="entry name" value="beta-lactamase/transpeptidase-like"/>
    <property type="match status" value="1"/>
</dbReference>
<sequence length="444" mass="48446">MPGCLSNESPATSSCVNRKSGARKVRQALLSWAGGVGLTLLTTVAGAADGGFDKPAGAHFSAAKLQRIGDFFAKEIAGGKVPGAILLIQQHGKPVYSQFFGVRDLATKQPMTDDTIFHLHSMTKPITSFAAMLLIDQGKLRLDDPVAKYIPAFATMQVGVEKTSEAGKSLELVPLARPITIKDLLVHTSGLTYGFYGDSLIRKTWGNSDIYDGDIDNATFAARVARLPLAEQPGTLWDYGHSTDILGRVIEVVSGQSLYQFEKQALLDPLRMTGTSFFVTEPERLKLQARPVPSDTFENTADIYMKWESGGGGMVTTLKDFARFAQMLLNGGVLDGRRYLSPENFRLMTTDHIGPGSGVARDYYYFPGDGYGYGLGLGVRTDPGQAKPPPPGSLGELKWDGASGCYFVIDLKQDMFFVLLQQTFSERQRIQTEVKKLIYEALEN</sequence>
<organism evidence="2">
    <name type="scientific">Rhodopseudomonas palustris (strain BisB18)</name>
    <dbReference type="NCBI Taxonomy" id="316056"/>
    <lineage>
        <taxon>Bacteria</taxon>
        <taxon>Pseudomonadati</taxon>
        <taxon>Pseudomonadota</taxon>
        <taxon>Alphaproteobacteria</taxon>
        <taxon>Hyphomicrobiales</taxon>
        <taxon>Nitrobacteraceae</taxon>
        <taxon>Rhodopseudomonas</taxon>
    </lineage>
</organism>
<dbReference type="STRING" id="316056.RPC_1601"/>
<dbReference type="InterPro" id="IPR012338">
    <property type="entry name" value="Beta-lactam/transpept-like"/>
</dbReference>
<protein>
    <submittedName>
        <fullName evidence="2">Beta-lactamase</fullName>
    </submittedName>
</protein>
<dbReference type="PANTHER" id="PTHR43283">
    <property type="entry name" value="BETA-LACTAMASE-RELATED"/>
    <property type="match status" value="1"/>
</dbReference>
<dbReference type="InterPro" id="IPR001466">
    <property type="entry name" value="Beta-lactam-related"/>
</dbReference>
<proteinExistence type="predicted"/>
<dbReference type="eggNOG" id="COG1680">
    <property type="taxonomic scope" value="Bacteria"/>
</dbReference>
<dbReference type="Gene3D" id="3.40.710.10">
    <property type="entry name" value="DD-peptidase/beta-lactamase superfamily"/>
    <property type="match status" value="1"/>
</dbReference>
<dbReference type="InterPro" id="IPR050789">
    <property type="entry name" value="Diverse_Enzym_Activities"/>
</dbReference>
<dbReference type="PANTHER" id="PTHR43283:SF3">
    <property type="entry name" value="BETA-LACTAMASE FAMILY PROTEIN (AFU_ORTHOLOGUE AFUA_5G07500)"/>
    <property type="match status" value="1"/>
</dbReference>
<name>Q218M3_RHOPB</name>
<feature type="domain" description="Beta-lactamase-related" evidence="1">
    <location>
        <begin position="73"/>
        <end position="426"/>
    </location>
</feature>
<dbReference type="MEROPS" id="S12.950"/>